<sequence length="274" mass="31041">MFCHKCGAKIPDNAAFCSSCGEKLDNKQSDKSTKIKTETKKDDSRSPLQKLVKGIKILFALGICLLLLQSCFSSGGKSDTQKVSIETQQKEYQEYMNETYSMMKTVETEWDKVSVLMTSNNVSMGQAYDVLHNAESVMDKMQDKFSQRDKPKHISDSEISDMNDKLSSWVYCHEEAIKDILKAMDNGRATSDINKSLKENIIAIDRYKQQAWDIIQKLDKKYLPKEEMQTNQQTEKKSLESNSDKPKEKSVLKMMNDGELDKAADKVLSVGGAK</sequence>
<organism evidence="3 4">
    <name type="scientific">Selenomonas ruminantium</name>
    <dbReference type="NCBI Taxonomy" id="971"/>
    <lineage>
        <taxon>Bacteria</taxon>
        <taxon>Bacillati</taxon>
        <taxon>Bacillota</taxon>
        <taxon>Negativicutes</taxon>
        <taxon>Selenomonadales</taxon>
        <taxon>Selenomonadaceae</taxon>
        <taxon>Selenomonas</taxon>
    </lineage>
</organism>
<dbReference type="RefSeq" id="WP_303670194.1">
    <property type="nucleotide sequence ID" value="NZ_SVCA01000012.1"/>
</dbReference>
<dbReference type="EMBL" id="SVCA01000012">
    <property type="protein sequence ID" value="MBE6086096.1"/>
    <property type="molecule type" value="Genomic_DNA"/>
</dbReference>
<feature type="compositionally biased region" description="Basic and acidic residues" evidence="1">
    <location>
        <begin position="226"/>
        <end position="251"/>
    </location>
</feature>
<proteinExistence type="predicted"/>
<dbReference type="InterPro" id="IPR026870">
    <property type="entry name" value="Zinc_ribbon_dom"/>
</dbReference>
<evidence type="ECO:0000313" key="3">
    <source>
        <dbReference type="EMBL" id="MBE6086096.1"/>
    </source>
</evidence>
<reference evidence="3" key="1">
    <citation type="submission" date="2019-04" db="EMBL/GenBank/DDBJ databases">
        <title>Evolution of Biomass-Degrading Anaerobic Consortia Revealed by Metagenomics.</title>
        <authorList>
            <person name="Peng X."/>
        </authorList>
    </citation>
    <scope>NUCLEOTIDE SEQUENCE</scope>
    <source>
        <strain evidence="3">SIG242</strain>
    </source>
</reference>
<protein>
    <submittedName>
        <fullName evidence="3">Zinc ribbon domain-containing protein</fullName>
    </submittedName>
</protein>
<gene>
    <name evidence="3" type="ORF">E7203_11700</name>
</gene>
<evidence type="ECO:0000313" key="4">
    <source>
        <dbReference type="Proteomes" id="UP000772151"/>
    </source>
</evidence>
<name>A0A927ZT80_SELRU</name>
<feature type="domain" description="Zinc-ribbon" evidence="2">
    <location>
        <begin position="2"/>
        <end position="24"/>
    </location>
</feature>
<feature type="region of interest" description="Disordered" evidence="1">
    <location>
        <begin position="226"/>
        <end position="258"/>
    </location>
</feature>
<dbReference type="AlphaFoldDB" id="A0A927ZT80"/>
<accession>A0A927ZT80</accession>
<evidence type="ECO:0000256" key="1">
    <source>
        <dbReference type="SAM" id="MobiDB-lite"/>
    </source>
</evidence>
<dbReference type="Pfam" id="PF13240">
    <property type="entry name" value="Zn_Ribbon_1"/>
    <property type="match status" value="1"/>
</dbReference>
<evidence type="ECO:0000259" key="2">
    <source>
        <dbReference type="Pfam" id="PF13240"/>
    </source>
</evidence>
<comment type="caution">
    <text evidence="3">The sequence shown here is derived from an EMBL/GenBank/DDBJ whole genome shotgun (WGS) entry which is preliminary data.</text>
</comment>
<dbReference type="Proteomes" id="UP000772151">
    <property type="component" value="Unassembled WGS sequence"/>
</dbReference>